<sequence length="124" mass="12495">MNTALWIVAAVLGAACLAGGAMKIAQPTEKLAASGFGWVDDFGSGPVKAIGALEVLAGAGLILPGALDVAPVLVPLAALGLVLLMIGAAVTHLRRQEAQAIVVNVFLLAVAGFVAWGRFGPYSF</sequence>
<gene>
    <name evidence="6" type="ORF">CW362_30760</name>
</gene>
<accession>A0A2I0SH31</accession>
<feature type="transmembrane region" description="Helical" evidence="5">
    <location>
        <begin position="72"/>
        <end position="93"/>
    </location>
</feature>
<dbReference type="Pfam" id="PF13564">
    <property type="entry name" value="DoxX_2"/>
    <property type="match status" value="1"/>
</dbReference>
<evidence type="ECO:0000313" key="7">
    <source>
        <dbReference type="Proteomes" id="UP000236178"/>
    </source>
</evidence>
<evidence type="ECO:0000256" key="5">
    <source>
        <dbReference type="SAM" id="Phobius"/>
    </source>
</evidence>
<dbReference type="Proteomes" id="UP000236178">
    <property type="component" value="Unassembled WGS sequence"/>
</dbReference>
<evidence type="ECO:0000313" key="6">
    <source>
        <dbReference type="EMBL" id="PKT69240.1"/>
    </source>
</evidence>
<dbReference type="OrthoDB" id="3790625at2"/>
<proteinExistence type="predicted"/>
<evidence type="ECO:0000256" key="3">
    <source>
        <dbReference type="ARBA" id="ARBA00022989"/>
    </source>
</evidence>
<dbReference type="RefSeq" id="WP_103552888.1">
    <property type="nucleotide sequence ID" value="NZ_JBHJSK010000043.1"/>
</dbReference>
<dbReference type="EMBL" id="PJOS01000081">
    <property type="protein sequence ID" value="PKT69240.1"/>
    <property type="molecule type" value="Genomic_DNA"/>
</dbReference>
<keyword evidence="4 5" id="KW-0472">Membrane</keyword>
<evidence type="ECO:0008006" key="8">
    <source>
        <dbReference type="Google" id="ProtNLM"/>
    </source>
</evidence>
<keyword evidence="7" id="KW-1185">Reference proteome</keyword>
<evidence type="ECO:0000256" key="1">
    <source>
        <dbReference type="ARBA" id="ARBA00004141"/>
    </source>
</evidence>
<name>A0A2I0SH31_9ACTN</name>
<comment type="subcellular location">
    <subcellularLocation>
        <location evidence="1">Membrane</location>
        <topology evidence="1">Multi-pass membrane protein</topology>
    </subcellularLocation>
</comment>
<feature type="transmembrane region" description="Helical" evidence="5">
    <location>
        <begin position="100"/>
        <end position="119"/>
    </location>
</feature>
<dbReference type="GO" id="GO:0016020">
    <property type="term" value="C:membrane"/>
    <property type="evidence" value="ECO:0007669"/>
    <property type="project" value="UniProtKB-SubCell"/>
</dbReference>
<evidence type="ECO:0000256" key="2">
    <source>
        <dbReference type="ARBA" id="ARBA00022692"/>
    </source>
</evidence>
<keyword evidence="3 5" id="KW-1133">Transmembrane helix</keyword>
<protein>
    <recommendedName>
        <fullName evidence="8">DoxX family protein</fullName>
    </recommendedName>
</protein>
<reference evidence="6 7" key="1">
    <citation type="submission" date="2017-12" db="EMBL/GenBank/DDBJ databases">
        <title>Streptomyces populusis sp. nov., a novel endophytic actinobacterium isolated from stems of Populus adenopoda Maxim.</title>
        <authorList>
            <person name="Wang Z."/>
        </authorList>
    </citation>
    <scope>NUCLEOTIDE SEQUENCE [LARGE SCALE GENOMIC DNA]</scope>
    <source>
        <strain evidence="6 7">A249</strain>
    </source>
</reference>
<organism evidence="6 7">
    <name type="scientific">Streptomyces populi</name>
    <dbReference type="NCBI Taxonomy" id="2058924"/>
    <lineage>
        <taxon>Bacteria</taxon>
        <taxon>Bacillati</taxon>
        <taxon>Actinomycetota</taxon>
        <taxon>Actinomycetes</taxon>
        <taxon>Kitasatosporales</taxon>
        <taxon>Streptomycetaceae</taxon>
        <taxon>Streptomyces</taxon>
    </lineage>
</organism>
<comment type="caution">
    <text evidence="6">The sequence shown here is derived from an EMBL/GenBank/DDBJ whole genome shotgun (WGS) entry which is preliminary data.</text>
</comment>
<dbReference type="AlphaFoldDB" id="A0A2I0SH31"/>
<evidence type="ECO:0000256" key="4">
    <source>
        <dbReference type="ARBA" id="ARBA00023136"/>
    </source>
</evidence>
<keyword evidence="2 5" id="KW-0812">Transmembrane</keyword>
<dbReference type="InterPro" id="IPR032808">
    <property type="entry name" value="DoxX"/>
</dbReference>